<evidence type="ECO:0000313" key="3">
    <source>
        <dbReference type="Proteomes" id="UP000660265"/>
    </source>
</evidence>
<dbReference type="Proteomes" id="UP000660265">
    <property type="component" value="Unassembled WGS sequence"/>
</dbReference>
<dbReference type="Pfam" id="PF00092">
    <property type="entry name" value="VWA"/>
    <property type="match status" value="1"/>
</dbReference>
<protein>
    <recommendedName>
        <fullName evidence="1">VWFA domain-containing protein</fullName>
    </recommendedName>
</protein>
<name>A0ABQ2EM44_9ACTN</name>
<dbReference type="InterPro" id="IPR036465">
    <property type="entry name" value="vWFA_dom_sf"/>
</dbReference>
<comment type="caution">
    <text evidence="2">The sequence shown here is derived from an EMBL/GenBank/DDBJ whole genome shotgun (WGS) entry which is preliminary data.</text>
</comment>
<sequence length="206" mass="21664">MSGSMSGPPMAAMNTALPTMQRAILDDPLTGEIARVAVVTFSDSASCVLTLSDMAHARMPALSPQGGTNFAEGFRVAREALVDGIGGLGRGVRYHRPVVFFLSDGQHNAGKDWKGDFDRLRSREDKYGAEVVSFGFGQANREAIAQVSTQHAFFATDVDPAVAVKEILNTVLLSIKTTSGSFQAGGAAGLSVPQSTGLTPLPVHEN</sequence>
<organism evidence="2 3">
    <name type="scientific">Streptomyces camponoticapitis</name>
    <dbReference type="NCBI Taxonomy" id="1616125"/>
    <lineage>
        <taxon>Bacteria</taxon>
        <taxon>Bacillati</taxon>
        <taxon>Actinomycetota</taxon>
        <taxon>Actinomycetes</taxon>
        <taxon>Kitasatosporales</taxon>
        <taxon>Streptomycetaceae</taxon>
        <taxon>Streptomyces</taxon>
    </lineage>
</organism>
<dbReference type="InterPro" id="IPR002035">
    <property type="entry name" value="VWF_A"/>
</dbReference>
<keyword evidence="3" id="KW-1185">Reference proteome</keyword>
<accession>A0ABQ2EM44</accession>
<dbReference type="SMART" id="SM00327">
    <property type="entry name" value="VWA"/>
    <property type="match status" value="1"/>
</dbReference>
<evidence type="ECO:0000259" key="1">
    <source>
        <dbReference type="PROSITE" id="PS50234"/>
    </source>
</evidence>
<reference evidence="3" key="1">
    <citation type="journal article" date="2019" name="Int. J. Syst. Evol. Microbiol.">
        <title>The Global Catalogue of Microorganisms (GCM) 10K type strain sequencing project: providing services to taxonomists for standard genome sequencing and annotation.</title>
        <authorList>
            <consortium name="The Broad Institute Genomics Platform"/>
            <consortium name="The Broad Institute Genome Sequencing Center for Infectious Disease"/>
            <person name="Wu L."/>
            <person name="Ma J."/>
        </authorList>
    </citation>
    <scope>NUCLEOTIDE SEQUENCE [LARGE SCALE GENOMIC DNA]</scope>
    <source>
        <strain evidence="3">CGMCC 4.7275</strain>
    </source>
</reference>
<gene>
    <name evidence="2" type="ORF">GCM10011583_55360</name>
</gene>
<proteinExistence type="predicted"/>
<dbReference type="EMBL" id="BMMV01000021">
    <property type="protein sequence ID" value="GGK16377.1"/>
    <property type="molecule type" value="Genomic_DNA"/>
</dbReference>
<dbReference type="Gene3D" id="3.40.50.410">
    <property type="entry name" value="von Willebrand factor, type A domain"/>
    <property type="match status" value="1"/>
</dbReference>
<dbReference type="PROSITE" id="PS50234">
    <property type="entry name" value="VWFA"/>
    <property type="match status" value="1"/>
</dbReference>
<feature type="domain" description="VWFA" evidence="1">
    <location>
        <begin position="1"/>
        <end position="171"/>
    </location>
</feature>
<evidence type="ECO:0000313" key="2">
    <source>
        <dbReference type="EMBL" id="GGK16377.1"/>
    </source>
</evidence>
<dbReference type="SUPFAM" id="SSF53300">
    <property type="entry name" value="vWA-like"/>
    <property type="match status" value="1"/>
</dbReference>